<feature type="transmembrane region" description="Helical" evidence="1">
    <location>
        <begin position="69"/>
        <end position="91"/>
    </location>
</feature>
<comment type="caution">
    <text evidence="3">The sequence shown here is derived from an EMBL/GenBank/DDBJ whole genome shotgun (WGS) entry which is preliminary data.</text>
</comment>
<organism evidence="3 4">
    <name type="scientific">Cerrena zonata</name>
    <dbReference type="NCBI Taxonomy" id="2478898"/>
    <lineage>
        <taxon>Eukaryota</taxon>
        <taxon>Fungi</taxon>
        <taxon>Dikarya</taxon>
        <taxon>Basidiomycota</taxon>
        <taxon>Agaricomycotina</taxon>
        <taxon>Agaricomycetes</taxon>
        <taxon>Polyporales</taxon>
        <taxon>Cerrenaceae</taxon>
        <taxon>Cerrena</taxon>
    </lineage>
</organism>
<feature type="transmembrane region" description="Helical" evidence="1">
    <location>
        <begin position="35"/>
        <end position="63"/>
    </location>
</feature>
<dbReference type="AlphaFoldDB" id="A0AAW0GSB2"/>
<keyword evidence="1" id="KW-0472">Membrane</keyword>
<feature type="domain" description="DUF6534" evidence="2">
    <location>
        <begin position="6"/>
        <end position="94"/>
    </location>
</feature>
<keyword evidence="1" id="KW-0812">Transmembrane</keyword>
<accession>A0AAW0GSB2</accession>
<keyword evidence="4" id="KW-1185">Reference proteome</keyword>
<protein>
    <recommendedName>
        <fullName evidence="2">DUF6534 domain-containing protein</fullName>
    </recommendedName>
</protein>
<gene>
    <name evidence="3" type="ORF">QCA50_002643</name>
</gene>
<dbReference type="InterPro" id="IPR045339">
    <property type="entry name" value="DUF6534"/>
</dbReference>
<feature type="transmembrane region" description="Helical" evidence="1">
    <location>
        <begin position="6"/>
        <end position="23"/>
    </location>
</feature>
<keyword evidence="1" id="KW-1133">Transmembrane helix</keyword>
<evidence type="ECO:0000313" key="4">
    <source>
        <dbReference type="Proteomes" id="UP001385951"/>
    </source>
</evidence>
<reference evidence="3 4" key="1">
    <citation type="submission" date="2022-09" db="EMBL/GenBank/DDBJ databases">
        <authorList>
            <person name="Palmer J.M."/>
        </authorList>
    </citation>
    <scope>NUCLEOTIDE SEQUENCE [LARGE SCALE GENOMIC DNA]</scope>
    <source>
        <strain evidence="3 4">DSM 7382</strain>
    </source>
</reference>
<sequence length="156" mass="17274">MTNSLSAITDGVIAITMIVLLWPTQKGFNYRMDSVLRWAITYTVNTGAISMIVSVTIAITHSILKHNLIFAGLVILTAKLYANALLGMLNARHRMRQKIMESIDPNAIDISGLDRTLSCERPRDSTAVDAQRRIHDDPETIIPSSTRIPVEQLEGS</sequence>
<name>A0AAW0GSB2_9APHY</name>
<evidence type="ECO:0000259" key="2">
    <source>
        <dbReference type="Pfam" id="PF20152"/>
    </source>
</evidence>
<dbReference type="EMBL" id="JASBNA010000003">
    <property type="protein sequence ID" value="KAK7693078.1"/>
    <property type="molecule type" value="Genomic_DNA"/>
</dbReference>
<dbReference type="Proteomes" id="UP001385951">
    <property type="component" value="Unassembled WGS sequence"/>
</dbReference>
<evidence type="ECO:0000256" key="1">
    <source>
        <dbReference type="SAM" id="Phobius"/>
    </source>
</evidence>
<proteinExistence type="predicted"/>
<evidence type="ECO:0000313" key="3">
    <source>
        <dbReference type="EMBL" id="KAK7693078.1"/>
    </source>
</evidence>
<dbReference type="Pfam" id="PF20152">
    <property type="entry name" value="DUF6534"/>
    <property type="match status" value="1"/>
</dbReference>